<keyword evidence="2" id="KW-0067">ATP-binding</keyword>
<dbReference type="GO" id="GO:0004016">
    <property type="term" value="F:adenylate cyclase activity"/>
    <property type="evidence" value="ECO:0007669"/>
    <property type="project" value="TreeGrafter"/>
</dbReference>
<evidence type="ECO:0000313" key="4">
    <source>
        <dbReference type="Proteomes" id="UP000612893"/>
    </source>
</evidence>
<gene>
    <name evidence="3" type="ORF">JF922_13520</name>
</gene>
<name>A0A934KBD4_9BACT</name>
<evidence type="ECO:0000256" key="2">
    <source>
        <dbReference type="ARBA" id="ARBA00022840"/>
    </source>
</evidence>
<dbReference type="PANTHER" id="PTHR16305:SF35">
    <property type="entry name" value="TRANSCRIPTIONAL ACTIVATOR DOMAIN"/>
    <property type="match status" value="1"/>
</dbReference>
<comment type="caution">
    <text evidence="3">The sequence shown here is derived from an EMBL/GenBank/DDBJ whole genome shotgun (WGS) entry which is preliminary data.</text>
</comment>
<organism evidence="3 4">
    <name type="scientific">Candidatus Nephthysia bennettiae</name>
    <dbReference type="NCBI Taxonomy" id="3127016"/>
    <lineage>
        <taxon>Bacteria</taxon>
        <taxon>Bacillati</taxon>
        <taxon>Candidatus Dormiibacterota</taxon>
        <taxon>Candidatus Dormibacteria</taxon>
        <taxon>Candidatus Dormibacterales</taxon>
        <taxon>Candidatus Dormibacteraceae</taxon>
        <taxon>Candidatus Nephthysia</taxon>
    </lineage>
</organism>
<dbReference type="Proteomes" id="UP000612893">
    <property type="component" value="Unassembled WGS sequence"/>
</dbReference>
<dbReference type="GO" id="GO:0005524">
    <property type="term" value="F:ATP binding"/>
    <property type="evidence" value="ECO:0007669"/>
    <property type="project" value="UniProtKB-KW"/>
</dbReference>
<evidence type="ECO:0000256" key="1">
    <source>
        <dbReference type="ARBA" id="ARBA00022741"/>
    </source>
</evidence>
<dbReference type="PANTHER" id="PTHR16305">
    <property type="entry name" value="TESTICULAR SOLUBLE ADENYLYL CYCLASE"/>
    <property type="match status" value="1"/>
</dbReference>
<dbReference type="GO" id="GO:0005737">
    <property type="term" value="C:cytoplasm"/>
    <property type="evidence" value="ECO:0007669"/>
    <property type="project" value="TreeGrafter"/>
</dbReference>
<reference evidence="3" key="1">
    <citation type="submission" date="2020-10" db="EMBL/GenBank/DDBJ databases">
        <title>Ca. Dormibacterota MAGs.</title>
        <authorList>
            <person name="Montgomery K."/>
        </authorList>
    </citation>
    <scope>NUCLEOTIDE SEQUENCE [LARGE SCALE GENOMIC DNA]</scope>
    <source>
        <strain evidence="3">SC8812_S17_10</strain>
    </source>
</reference>
<evidence type="ECO:0000313" key="3">
    <source>
        <dbReference type="EMBL" id="MBJ7599085.1"/>
    </source>
</evidence>
<keyword evidence="4" id="KW-1185">Reference proteome</keyword>
<dbReference type="AlphaFoldDB" id="A0A934KBD4"/>
<keyword evidence="1" id="KW-0547">Nucleotide-binding</keyword>
<accession>A0A934KBD4</accession>
<proteinExistence type="predicted"/>
<protein>
    <submittedName>
        <fullName evidence="3">Uncharacterized protein</fullName>
    </submittedName>
</protein>
<dbReference type="EMBL" id="JAEKNR010000139">
    <property type="protein sequence ID" value="MBJ7599085.1"/>
    <property type="molecule type" value="Genomic_DNA"/>
</dbReference>
<sequence length="414" mass="45361">MNPLDRDGLGELAETMLARPSRAPLVDWLAERSRGNPLFALGLLRALMDEGADFDAPRLKSLPEELADRVGFRLSGLNEPALATVEMLAVLGRQGSLAELSKLTGRPQDLLAPILDQLARSRLIAEADRPPELNYEIAHPLVQEAIYQRIGAARRRALHRLLARRLVEAGRRADAASHYARSAEVGDDEAIEALLDAVREAERRESHREAMAILESLLEVLPAADGRWLNVVDAMVGDAEWVMDHRADAVAEPGIRALEKVEPLLSGADDTRLGMVLFRLTIFLAWGRGDLAQAEETGRCALYHFDRAGQADRSRIVAHELAWLRGLGGDLSGRAHGEVLAAAQHAGDRLMTAHSLGALGWSALLKGASPRLSRRCAKAPRWLARTASHTGFPGACPRWLSRWRSRDALKRPSS</sequence>